<protein>
    <submittedName>
        <fullName evidence="2">Uncharacterized protein</fullName>
    </submittedName>
</protein>
<accession>A0A395RIN8</accession>
<organism evidence="2 3">
    <name type="scientific">Fusarium longipes</name>
    <dbReference type="NCBI Taxonomy" id="694270"/>
    <lineage>
        <taxon>Eukaryota</taxon>
        <taxon>Fungi</taxon>
        <taxon>Dikarya</taxon>
        <taxon>Ascomycota</taxon>
        <taxon>Pezizomycotina</taxon>
        <taxon>Sordariomycetes</taxon>
        <taxon>Hypocreomycetidae</taxon>
        <taxon>Hypocreales</taxon>
        <taxon>Nectriaceae</taxon>
        <taxon>Fusarium</taxon>
    </lineage>
</organism>
<dbReference type="Proteomes" id="UP000266234">
    <property type="component" value="Unassembled WGS sequence"/>
</dbReference>
<proteinExistence type="predicted"/>
<evidence type="ECO:0000313" key="3">
    <source>
        <dbReference type="Proteomes" id="UP000266234"/>
    </source>
</evidence>
<name>A0A395RIN8_9HYPO</name>
<gene>
    <name evidence="2" type="ORF">FLONG3_11130</name>
</gene>
<dbReference type="EMBL" id="PXOG01000370">
    <property type="protein sequence ID" value="RGP59659.1"/>
    <property type="molecule type" value="Genomic_DNA"/>
</dbReference>
<sequence>MKFTILDTTLLVAFLPAAQADFNIFMTSNRIGTRRFGSRSDVKGKKHGVRCKGEYGFMGPTRDIQELEMNFRSTSPVYHWTIYKDRNYGMYGLDGRKYEDCSVTTGNDYHCERWIDDGRGTGNYVIHGYRKFHCKSLFTAGEILSNL</sequence>
<evidence type="ECO:0000313" key="2">
    <source>
        <dbReference type="EMBL" id="RGP59659.1"/>
    </source>
</evidence>
<keyword evidence="1" id="KW-0732">Signal</keyword>
<comment type="caution">
    <text evidence="2">The sequence shown here is derived from an EMBL/GenBank/DDBJ whole genome shotgun (WGS) entry which is preliminary data.</text>
</comment>
<dbReference type="OrthoDB" id="3770142at2759"/>
<dbReference type="AlphaFoldDB" id="A0A395RIN8"/>
<evidence type="ECO:0000256" key="1">
    <source>
        <dbReference type="SAM" id="SignalP"/>
    </source>
</evidence>
<feature type="chain" id="PRO_5017245275" evidence="1">
    <location>
        <begin position="21"/>
        <end position="147"/>
    </location>
</feature>
<keyword evidence="3" id="KW-1185">Reference proteome</keyword>
<feature type="signal peptide" evidence="1">
    <location>
        <begin position="1"/>
        <end position="20"/>
    </location>
</feature>
<reference evidence="2 3" key="1">
    <citation type="journal article" date="2018" name="PLoS Pathog.">
        <title>Evolution of structural diversity of trichothecenes, a family of toxins produced by plant pathogenic and entomopathogenic fungi.</title>
        <authorList>
            <person name="Proctor R.H."/>
            <person name="McCormick S.P."/>
            <person name="Kim H.S."/>
            <person name="Cardoza R.E."/>
            <person name="Stanley A.M."/>
            <person name="Lindo L."/>
            <person name="Kelly A."/>
            <person name="Brown D.W."/>
            <person name="Lee T."/>
            <person name="Vaughan M.M."/>
            <person name="Alexander N.J."/>
            <person name="Busman M."/>
            <person name="Gutierrez S."/>
        </authorList>
    </citation>
    <scope>NUCLEOTIDE SEQUENCE [LARGE SCALE GENOMIC DNA]</scope>
    <source>
        <strain evidence="2 3">NRRL 20695</strain>
    </source>
</reference>